<evidence type="ECO:0000313" key="4">
    <source>
        <dbReference type="Proteomes" id="UP001297272"/>
    </source>
</evidence>
<organism evidence="3 4">
    <name type="scientific">Tianweitania aestuarii</name>
    <dbReference type="NCBI Taxonomy" id="2814886"/>
    <lineage>
        <taxon>Bacteria</taxon>
        <taxon>Pseudomonadati</taxon>
        <taxon>Pseudomonadota</taxon>
        <taxon>Alphaproteobacteria</taxon>
        <taxon>Hyphomicrobiales</taxon>
        <taxon>Phyllobacteriaceae</taxon>
        <taxon>Tianweitania</taxon>
    </lineage>
</organism>
<dbReference type="Gene3D" id="1.10.443.10">
    <property type="entry name" value="Intergrase catalytic core"/>
    <property type="match status" value="1"/>
</dbReference>
<proteinExistence type="predicted"/>
<dbReference type="RefSeq" id="WP_213983638.1">
    <property type="nucleotide sequence ID" value="NZ_JAFMNX010000001.1"/>
</dbReference>
<dbReference type="InterPro" id="IPR013762">
    <property type="entry name" value="Integrase-like_cat_sf"/>
</dbReference>
<keyword evidence="4" id="KW-1185">Reference proteome</keyword>
<name>A0ABS5RSY0_9HYPH</name>
<accession>A0ABS5RSY0</accession>
<keyword evidence="1" id="KW-0233">DNA recombination</keyword>
<dbReference type="Proteomes" id="UP001297272">
    <property type="component" value="Unassembled WGS sequence"/>
</dbReference>
<evidence type="ECO:0000313" key="3">
    <source>
        <dbReference type="EMBL" id="MBS9720067.1"/>
    </source>
</evidence>
<gene>
    <name evidence="3" type="ORF">JYU29_05115</name>
</gene>
<evidence type="ECO:0000256" key="2">
    <source>
        <dbReference type="SAM" id="MobiDB-lite"/>
    </source>
</evidence>
<sequence>MPRKSPHPHVNWRDGRPRFDPAKDLRDAGHKGKDLRHEDGRWFTRGEAVDWSDRFVKELAAAKTKTRKATGKRPVAIYTVAQLFEDWQRSPRFQRPPPEGFKPNTIIDLKYKLSLIERDHPMIWNAPVRSLEQPTIRSMFEKLWTERGLASARGAVLTLSAAISWGQLNGRVRGLPVNPCFRIRMSKPAPRVRFATRKMVEAFIAAADHIGRPEGGDMIVLALWTGQRQNDRISLQEKGLHRNRRLFRQAKTGAMVAILQAPELEARRAKAQERRKAVYAEAMLRATDKERRAVEALFSHFVLDEQRWVPFSGDHWSRTFAEIRKVAVSGAKDKAGRVVLEPCPECEGFWDLDWRDTSVTWMALAGATIPEIISVTGHSIESATEVLKHYLARHPEMADEAMRKMITWYDAGGETEIGL</sequence>
<comment type="caution">
    <text evidence="3">The sequence shown here is derived from an EMBL/GenBank/DDBJ whole genome shotgun (WGS) entry which is preliminary data.</text>
</comment>
<dbReference type="EMBL" id="JAFMNX010000001">
    <property type="protein sequence ID" value="MBS9720067.1"/>
    <property type="molecule type" value="Genomic_DNA"/>
</dbReference>
<feature type="compositionally biased region" description="Basic and acidic residues" evidence="2">
    <location>
        <begin position="11"/>
        <end position="35"/>
    </location>
</feature>
<dbReference type="SUPFAM" id="SSF56349">
    <property type="entry name" value="DNA breaking-rejoining enzymes"/>
    <property type="match status" value="1"/>
</dbReference>
<evidence type="ECO:0000256" key="1">
    <source>
        <dbReference type="ARBA" id="ARBA00023172"/>
    </source>
</evidence>
<protein>
    <recommendedName>
        <fullName evidence="5">Tyr recombinase domain-containing protein</fullName>
    </recommendedName>
</protein>
<dbReference type="InterPro" id="IPR011010">
    <property type="entry name" value="DNA_brk_join_enz"/>
</dbReference>
<feature type="region of interest" description="Disordered" evidence="2">
    <location>
        <begin position="1"/>
        <end position="35"/>
    </location>
</feature>
<reference evidence="3 4" key="1">
    <citation type="submission" date="2021-03" db="EMBL/GenBank/DDBJ databases">
        <title>Tianweitania aestuarii sp. nov., isolated from a tidal flat.</title>
        <authorList>
            <person name="Park S."/>
            <person name="Yoon J.-H."/>
        </authorList>
    </citation>
    <scope>NUCLEOTIDE SEQUENCE [LARGE SCALE GENOMIC DNA]</scope>
    <source>
        <strain evidence="3 4">BSSL-BM11</strain>
    </source>
</reference>
<evidence type="ECO:0008006" key="5">
    <source>
        <dbReference type="Google" id="ProtNLM"/>
    </source>
</evidence>